<keyword evidence="4" id="KW-1185">Reference proteome</keyword>
<dbReference type="EMBL" id="JARJLG010000015">
    <property type="protein sequence ID" value="KAJ7774548.1"/>
    <property type="molecule type" value="Genomic_DNA"/>
</dbReference>
<evidence type="ECO:0000256" key="2">
    <source>
        <dbReference type="SAM" id="SignalP"/>
    </source>
</evidence>
<reference evidence="3" key="1">
    <citation type="submission" date="2023-03" db="EMBL/GenBank/DDBJ databases">
        <title>Massive genome expansion in bonnet fungi (Mycena s.s.) driven by repeated elements and novel gene families across ecological guilds.</title>
        <authorList>
            <consortium name="Lawrence Berkeley National Laboratory"/>
            <person name="Harder C.B."/>
            <person name="Miyauchi S."/>
            <person name="Viragh M."/>
            <person name="Kuo A."/>
            <person name="Thoen E."/>
            <person name="Andreopoulos B."/>
            <person name="Lu D."/>
            <person name="Skrede I."/>
            <person name="Drula E."/>
            <person name="Henrissat B."/>
            <person name="Morin E."/>
            <person name="Kohler A."/>
            <person name="Barry K."/>
            <person name="LaButti K."/>
            <person name="Morin E."/>
            <person name="Salamov A."/>
            <person name="Lipzen A."/>
            <person name="Mereny Z."/>
            <person name="Hegedus B."/>
            <person name="Baldrian P."/>
            <person name="Stursova M."/>
            <person name="Weitz H."/>
            <person name="Taylor A."/>
            <person name="Grigoriev I.V."/>
            <person name="Nagy L.G."/>
            <person name="Martin F."/>
            <person name="Kauserud H."/>
        </authorList>
    </citation>
    <scope>NUCLEOTIDE SEQUENCE</scope>
    <source>
        <strain evidence="3">CBHHK188m</strain>
    </source>
</reference>
<feature type="chain" id="PRO_5042264231" evidence="2">
    <location>
        <begin position="17"/>
        <end position="218"/>
    </location>
</feature>
<dbReference type="Proteomes" id="UP001215280">
    <property type="component" value="Unassembled WGS sequence"/>
</dbReference>
<evidence type="ECO:0000256" key="1">
    <source>
        <dbReference type="ARBA" id="ARBA00022729"/>
    </source>
</evidence>
<proteinExistence type="predicted"/>
<dbReference type="CDD" id="cd22191">
    <property type="entry name" value="DPBB_RlpA_EXP_N-like"/>
    <property type="match status" value="1"/>
</dbReference>
<organism evidence="3 4">
    <name type="scientific">Mycena maculata</name>
    <dbReference type="NCBI Taxonomy" id="230809"/>
    <lineage>
        <taxon>Eukaryota</taxon>
        <taxon>Fungi</taxon>
        <taxon>Dikarya</taxon>
        <taxon>Basidiomycota</taxon>
        <taxon>Agaricomycotina</taxon>
        <taxon>Agaricomycetes</taxon>
        <taxon>Agaricomycetidae</taxon>
        <taxon>Agaricales</taxon>
        <taxon>Marasmiineae</taxon>
        <taxon>Mycenaceae</taxon>
        <taxon>Mycena</taxon>
    </lineage>
</organism>
<gene>
    <name evidence="3" type="ORF">DFH07DRAFT_732770</name>
</gene>
<dbReference type="PANTHER" id="PTHR31836:SF24">
    <property type="entry name" value="RLPA-LIKE PROTEIN DOUBLE-PSI BETA-BARREL DOMAIN-CONTAINING PROTEIN"/>
    <property type="match status" value="1"/>
</dbReference>
<sequence>MFSFALLVLAASSVSAHSISHLRRHHAHVARATPPAGWATSYLEPYDTYHDRYLAIDCEAKHNTTFFSFCCHPLLATTTAEATTTAAPTTTDKATTTAAATTATTADSSSATFFTGGVGTWFTQNGVAGACGTVHPDTALIVALQTEMYANGANCGRQIQIIDTATGTSQTATVADECPTCKNEWSVDFSEGLFQGFTALSVGEINSAFPSVNLFIHS</sequence>
<evidence type="ECO:0000313" key="4">
    <source>
        <dbReference type="Proteomes" id="UP001215280"/>
    </source>
</evidence>
<dbReference type="PANTHER" id="PTHR31836">
    <property type="match status" value="1"/>
</dbReference>
<name>A0AAD7NTR0_9AGAR</name>
<dbReference type="Gene3D" id="2.40.40.10">
    <property type="entry name" value="RlpA-like domain"/>
    <property type="match status" value="1"/>
</dbReference>
<evidence type="ECO:0000313" key="3">
    <source>
        <dbReference type="EMBL" id="KAJ7774548.1"/>
    </source>
</evidence>
<feature type="signal peptide" evidence="2">
    <location>
        <begin position="1"/>
        <end position="16"/>
    </location>
</feature>
<protein>
    <submittedName>
        <fullName evidence="3">Barwin-like endoglucanase</fullName>
    </submittedName>
</protein>
<dbReference type="InterPro" id="IPR036908">
    <property type="entry name" value="RlpA-like_sf"/>
</dbReference>
<dbReference type="SUPFAM" id="SSF50685">
    <property type="entry name" value="Barwin-like endoglucanases"/>
    <property type="match status" value="1"/>
</dbReference>
<dbReference type="AlphaFoldDB" id="A0AAD7NTR0"/>
<comment type="caution">
    <text evidence="3">The sequence shown here is derived from an EMBL/GenBank/DDBJ whole genome shotgun (WGS) entry which is preliminary data.</text>
</comment>
<accession>A0AAD7NTR0</accession>
<keyword evidence="1 2" id="KW-0732">Signal</keyword>
<dbReference type="InterPro" id="IPR051477">
    <property type="entry name" value="Expansin_CellWall"/>
</dbReference>